<sequence length="101" mass="11601">MIWATSGSDSWEQYFVEADNVEIKVSAKSIKAFDVLKLHHCFDVKFAPDLKIFYNFICAIVMNMKSVKNCPASVTLGTSLRNINDSHLLERYVLHKYLDLL</sequence>
<dbReference type="Proteomes" id="UP001239111">
    <property type="component" value="Chromosome 2"/>
</dbReference>
<proteinExistence type="predicted"/>
<comment type="caution">
    <text evidence="1">The sequence shown here is derived from an EMBL/GenBank/DDBJ whole genome shotgun (WGS) entry which is preliminary data.</text>
</comment>
<reference evidence="1" key="1">
    <citation type="submission" date="2023-04" db="EMBL/GenBank/DDBJ databases">
        <title>A chromosome-level genome assembly of the parasitoid wasp Eretmocerus hayati.</title>
        <authorList>
            <person name="Zhong Y."/>
            <person name="Liu S."/>
            <person name="Liu Y."/>
        </authorList>
    </citation>
    <scope>NUCLEOTIDE SEQUENCE</scope>
    <source>
        <strain evidence="1">ZJU_SS_LIU_2023</strain>
    </source>
</reference>
<dbReference type="EMBL" id="CM056742">
    <property type="protein sequence ID" value="KAJ8674632.1"/>
    <property type="molecule type" value="Genomic_DNA"/>
</dbReference>
<accession>A0ACC2NU31</accession>
<keyword evidence="2" id="KW-1185">Reference proteome</keyword>
<gene>
    <name evidence="1" type="ORF">QAD02_010418</name>
</gene>
<name>A0ACC2NU31_9HYME</name>
<protein>
    <submittedName>
        <fullName evidence="1">Uncharacterized protein</fullName>
    </submittedName>
</protein>
<evidence type="ECO:0000313" key="2">
    <source>
        <dbReference type="Proteomes" id="UP001239111"/>
    </source>
</evidence>
<organism evidence="1 2">
    <name type="scientific">Eretmocerus hayati</name>
    <dbReference type="NCBI Taxonomy" id="131215"/>
    <lineage>
        <taxon>Eukaryota</taxon>
        <taxon>Metazoa</taxon>
        <taxon>Ecdysozoa</taxon>
        <taxon>Arthropoda</taxon>
        <taxon>Hexapoda</taxon>
        <taxon>Insecta</taxon>
        <taxon>Pterygota</taxon>
        <taxon>Neoptera</taxon>
        <taxon>Endopterygota</taxon>
        <taxon>Hymenoptera</taxon>
        <taxon>Apocrita</taxon>
        <taxon>Proctotrupomorpha</taxon>
        <taxon>Chalcidoidea</taxon>
        <taxon>Aphelinidae</taxon>
        <taxon>Aphelininae</taxon>
        <taxon>Eretmocerus</taxon>
    </lineage>
</organism>
<evidence type="ECO:0000313" key="1">
    <source>
        <dbReference type="EMBL" id="KAJ8674632.1"/>
    </source>
</evidence>